<keyword evidence="1" id="KW-1133">Transmembrane helix</keyword>
<reference evidence="2 3" key="1">
    <citation type="submission" date="2016-11" db="EMBL/GenBank/DDBJ databases">
        <authorList>
            <person name="Jaros S."/>
            <person name="Januszkiewicz K."/>
            <person name="Wedrychowicz H."/>
        </authorList>
    </citation>
    <scope>NUCLEOTIDE SEQUENCE [LARGE SCALE GENOMIC DNA]</scope>
    <source>
        <strain evidence="2 3">DSM 15212</strain>
    </source>
</reference>
<accession>A0A1M6TJF1</accession>
<feature type="transmembrane region" description="Helical" evidence="1">
    <location>
        <begin position="137"/>
        <end position="157"/>
    </location>
</feature>
<keyword evidence="3" id="KW-1185">Reference proteome</keyword>
<organism evidence="2 3">
    <name type="scientific">Paramaledivibacter caminithermalis (strain DSM 15212 / CIP 107654 / DViRD3)</name>
    <name type="common">Clostridium caminithermale</name>
    <dbReference type="NCBI Taxonomy" id="1121301"/>
    <lineage>
        <taxon>Bacteria</taxon>
        <taxon>Bacillati</taxon>
        <taxon>Bacillota</taxon>
        <taxon>Clostridia</taxon>
        <taxon>Peptostreptococcales</taxon>
        <taxon>Caminicellaceae</taxon>
        <taxon>Paramaledivibacter</taxon>
    </lineage>
</organism>
<dbReference type="RefSeq" id="WP_084112136.1">
    <property type="nucleotide sequence ID" value="NZ_FRAG01000094.1"/>
</dbReference>
<dbReference type="InterPro" id="IPR021205">
    <property type="entry name" value="Lanti_perm_SpaE/MutE/EpiE-like"/>
</dbReference>
<keyword evidence="1" id="KW-0812">Transmembrane</keyword>
<feature type="transmembrane region" description="Helical" evidence="1">
    <location>
        <begin position="57"/>
        <end position="76"/>
    </location>
</feature>
<name>A0A1M6TJF1_PARC5</name>
<dbReference type="CDD" id="cd21807">
    <property type="entry name" value="ABC-2_lan_permease_MutE_EpiE-like"/>
    <property type="match status" value="1"/>
</dbReference>
<feature type="transmembrane region" description="Helical" evidence="1">
    <location>
        <begin position="223"/>
        <end position="246"/>
    </location>
</feature>
<dbReference type="Proteomes" id="UP000184465">
    <property type="component" value="Unassembled WGS sequence"/>
</dbReference>
<gene>
    <name evidence="2" type="ORF">SAMN02745912_03706</name>
</gene>
<feature type="transmembrane region" description="Helical" evidence="1">
    <location>
        <begin position="96"/>
        <end position="125"/>
    </location>
</feature>
<dbReference type="Pfam" id="PF12730">
    <property type="entry name" value="ABC2_membrane_4"/>
    <property type="match status" value="1"/>
</dbReference>
<dbReference type="STRING" id="1121301.SAMN02745912_03706"/>
<protein>
    <submittedName>
        <fullName evidence="2">ABC-2 type transport system permease protein</fullName>
    </submittedName>
</protein>
<evidence type="ECO:0000256" key="1">
    <source>
        <dbReference type="SAM" id="Phobius"/>
    </source>
</evidence>
<evidence type="ECO:0000313" key="2">
    <source>
        <dbReference type="EMBL" id="SHK57067.1"/>
    </source>
</evidence>
<dbReference type="NCBIfam" id="TIGR03732">
    <property type="entry name" value="lanti_perm_MutE"/>
    <property type="match status" value="1"/>
</dbReference>
<proteinExistence type="predicted"/>
<dbReference type="EMBL" id="FRAG01000094">
    <property type="protein sequence ID" value="SHK57067.1"/>
    <property type="molecule type" value="Genomic_DNA"/>
</dbReference>
<dbReference type="OrthoDB" id="9776525at2"/>
<evidence type="ECO:0000313" key="3">
    <source>
        <dbReference type="Proteomes" id="UP000184465"/>
    </source>
</evidence>
<feature type="transmembrane region" description="Helical" evidence="1">
    <location>
        <begin position="169"/>
        <end position="189"/>
    </location>
</feature>
<feature type="transmembrane region" description="Helical" evidence="1">
    <location>
        <begin position="20"/>
        <end position="37"/>
    </location>
</feature>
<sequence length="252" mass="28334">MINVIKSEYLKYKRTFTKKLILMAPLLFILIALPQKLFMLANYLRPWQLLLNQIYNWWPLIFIPLGMALFAALLELQERKAGNYRNIRVHNVSPSFIWIGKVIVMAIYSLLSTLVLIVAIIISGLITAGADIPWGKIFAGGFTIWLTALALIPLQLWMAAWKGTFASMALGFLGMITGVIAAPESYWIYIPWSWSIRLMCPIIGVHPNGIPLKASDSLMDTSVIPAGIALSLATLIIFTVITALWFNRREAR</sequence>
<keyword evidence="1" id="KW-0472">Membrane</keyword>
<dbReference type="AlphaFoldDB" id="A0A1M6TJF1"/>